<dbReference type="SUPFAM" id="SSF54821">
    <property type="entry name" value="Ribosomal protein S3 C-terminal domain"/>
    <property type="match status" value="1"/>
</dbReference>
<organism evidence="4">
    <name type="scientific">Kumanoa ambigua</name>
    <dbReference type="NCBI Taxonomy" id="644273"/>
    <lineage>
        <taxon>Eukaryota</taxon>
        <taxon>Rhodophyta</taxon>
        <taxon>Florideophyceae</taxon>
        <taxon>Nemaliophycidae</taxon>
        <taxon>Batrachospermales</taxon>
        <taxon>Batrachospermaceae</taxon>
        <taxon>Kumanoa</taxon>
    </lineage>
</organism>
<name>A0A343UXU7_9FLOR</name>
<gene>
    <name evidence="4" type="primary">rps3</name>
</gene>
<geneLocation type="mitochondrion" evidence="4"/>
<proteinExistence type="inferred from homology"/>
<dbReference type="GO" id="GO:1990904">
    <property type="term" value="C:ribonucleoprotein complex"/>
    <property type="evidence" value="ECO:0007669"/>
    <property type="project" value="UniProtKB-KW"/>
</dbReference>
<keyword evidence="2 4" id="KW-0689">Ribosomal protein</keyword>
<evidence type="ECO:0000256" key="1">
    <source>
        <dbReference type="ARBA" id="ARBA00010761"/>
    </source>
</evidence>
<dbReference type="GeneID" id="38089357"/>
<dbReference type="GO" id="GO:0005840">
    <property type="term" value="C:ribosome"/>
    <property type="evidence" value="ECO:0007669"/>
    <property type="project" value="UniProtKB-KW"/>
</dbReference>
<dbReference type="AlphaFoldDB" id="A0A343UXU7"/>
<keyword evidence="3" id="KW-0687">Ribonucleoprotein</keyword>
<accession>A0A343UXU7</accession>
<keyword evidence="4" id="KW-0496">Mitochondrion</keyword>
<protein>
    <submittedName>
        <fullName evidence="4">Ribosomal protein S3</fullName>
    </submittedName>
</protein>
<sequence length="231" mass="27311">MPRKINPKSFRLGLFQVWNNTLQIYGKNLSLYNQLFYTKLLVENYIACLSNYDKGIFINISKWFLNVNTATLLVNFINVDPLHFKTVYLDRLYENLKFLKTLNLKFYLVRHFSWLNTSSFISSYIKYSFNKNKNFKDILKEVIKLLFFQVSSKKFFYNNKGVTLLKLTGFKLEVSGCFGSNKSQMSKVLKYTKGKISLLKLNSYVEYDCIQIYSKSGINSFKVWLLYTEKN</sequence>
<evidence type="ECO:0000313" key="4">
    <source>
        <dbReference type="EMBL" id="AVK39504.1"/>
    </source>
</evidence>
<dbReference type="EMBL" id="MG787095">
    <property type="protein sequence ID" value="AVK39504.1"/>
    <property type="molecule type" value="Genomic_DNA"/>
</dbReference>
<evidence type="ECO:0000256" key="2">
    <source>
        <dbReference type="ARBA" id="ARBA00022980"/>
    </source>
</evidence>
<reference evidence="4" key="1">
    <citation type="journal article" date="2018" name="Mitochondrial DNA Part B Resour">
        <title>Complete mitochondrial genomes of six species of the freshwater red algal order Batrachospermales (Rhodophyta).</title>
        <authorList>
            <person name="Paiano M.O."/>
            <person name="Del Cortona A."/>
            <person name="Costa J.F."/>
            <person name="Liu S.-L."/>
            <person name="Verbruggen H."/>
            <person name="De Clerck O."/>
            <person name="Necchi O."/>
        </authorList>
    </citation>
    <scope>NUCLEOTIDE SEQUENCE</scope>
    <source>
        <strain evidence="4">MOP2</strain>
    </source>
</reference>
<evidence type="ECO:0000256" key="3">
    <source>
        <dbReference type="ARBA" id="ARBA00023274"/>
    </source>
</evidence>
<dbReference type="RefSeq" id="YP_009515558.1">
    <property type="nucleotide sequence ID" value="NC_039405.1"/>
</dbReference>
<reference evidence="4" key="2">
    <citation type="submission" date="2018-01" db="EMBL/GenBank/DDBJ databases">
        <authorList>
            <person name="Gaut B.S."/>
            <person name="Morton B.R."/>
            <person name="Clegg M.T."/>
            <person name="Duvall M.R."/>
        </authorList>
    </citation>
    <scope>NUCLEOTIDE SEQUENCE</scope>
    <source>
        <strain evidence="4">MOP2</strain>
    </source>
</reference>
<dbReference type="Gene3D" id="3.30.1140.32">
    <property type="entry name" value="Ribosomal protein S3, C-terminal domain"/>
    <property type="match status" value="1"/>
</dbReference>
<comment type="similarity">
    <text evidence="1">Belongs to the universal ribosomal protein uS3 family.</text>
</comment>
<dbReference type="InterPro" id="IPR036419">
    <property type="entry name" value="Ribosomal_S3_C_sf"/>
</dbReference>